<dbReference type="AlphaFoldDB" id="A0A1M7RRG2"/>
<name>A0A1M7RRG2_9SPHN</name>
<dbReference type="GO" id="GO:0052621">
    <property type="term" value="F:diguanylate cyclase activity"/>
    <property type="evidence" value="ECO:0007669"/>
    <property type="project" value="UniProtKB-EC"/>
</dbReference>
<dbReference type="SUPFAM" id="SSF55073">
    <property type="entry name" value="Nucleotide cyclase"/>
    <property type="match status" value="1"/>
</dbReference>
<comment type="catalytic activity">
    <reaction evidence="2">
        <text>2 GTP = 3',3'-c-di-GMP + 2 diphosphate</text>
        <dbReference type="Rhea" id="RHEA:24898"/>
        <dbReference type="ChEBI" id="CHEBI:33019"/>
        <dbReference type="ChEBI" id="CHEBI:37565"/>
        <dbReference type="ChEBI" id="CHEBI:58805"/>
        <dbReference type="EC" id="2.7.7.65"/>
    </reaction>
</comment>
<protein>
    <recommendedName>
        <fullName evidence="1">diguanylate cyclase</fullName>
        <ecNumber evidence="1">2.7.7.65</ecNumber>
    </recommendedName>
</protein>
<keyword evidence="6" id="KW-1185">Reference proteome</keyword>
<evidence type="ECO:0000256" key="3">
    <source>
        <dbReference type="SAM" id="Phobius"/>
    </source>
</evidence>
<evidence type="ECO:0000259" key="4">
    <source>
        <dbReference type="PROSITE" id="PS50887"/>
    </source>
</evidence>
<dbReference type="NCBIfam" id="TIGR00254">
    <property type="entry name" value="GGDEF"/>
    <property type="match status" value="1"/>
</dbReference>
<reference evidence="6" key="1">
    <citation type="submission" date="2016-12" db="EMBL/GenBank/DDBJ databases">
        <authorList>
            <person name="Varghese N."/>
            <person name="Submissions S."/>
        </authorList>
    </citation>
    <scope>NUCLEOTIDE SEQUENCE [LARGE SCALE GENOMIC DNA]</scope>
    <source>
        <strain evidence="6">DSM 11032</strain>
    </source>
</reference>
<organism evidence="5 6">
    <name type="scientific">Erythrobacter sanguineus</name>
    <dbReference type="NCBI Taxonomy" id="198312"/>
    <lineage>
        <taxon>Bacteria</taxon>
        <taxon>Pseudomonadati</taxon>
        <taxon>Pseudomonadota</taxon>
        <taxon>Alphaproteobacteria</taxon>
        <taxon>Sphingomonadales</taxon>
        <taxon>Erythrobacteraceae</taxon>
        <taxon>Erythrobacter/Porphyrobacter group</taxon>
        <taxon>Erythrobacter</taxon>
    </lineage>
</organism>
<dbReference type="OrthoDB" id="7391349at2"/>
<dbReference type="Gene3D" id="3.30.70.270">
    <property type="match status" value="1"/>
</dbReference>
<dbReference type="PROSITE" id="PS50887">
    <property type="entry name" value="GGDEF"/>
    <property type="match status" value="1"/>
</dbReference>
<dbReference type="InterPro" id="IPR029787">
    <property type="entry name" value="Nucleotide_cyclase"/>
</dbReference>
<dbReference type="Pfam" id="PF00990">
    <property type="entry name" value="GGDEF"/>
    <property type="match status" value="1"/>
</dbReference>
<feature type="transmembrane region" description="Helical" evidence="3">
    <location>
        <begin position="6"/>
        <end position="26"/>
    </location>
</feature>
<dbReference type="InterPro" id="IPR043128">
    <property type="entry name" value="Rev_trsase/Diguanyl_cyclase"/>
</dbReference>
<dbReference type="PANTHER" id="PTHR45138">
    <property type="entry name" value="REGULATORY COMPONENTS OF SENSORY TRANSDUCTION SYSTEM"/>
    <property type="match status" value="1"/>
</dbReference>
<dbReference type="SMART" id="SM00267">
    <property type="entry name" value="GGDEF"/>
    <property type="match status" value="1"/>
</dbReference>
<feature type="domain" description="GGDEF" evidence="4">
    <location>
        <begin position="67"/>
        <end position="199"/>
    </location>
</feature>
<evidence type="ECO:0000256" key="1">
    <source>
        <dbReference type="ARBA" id="ARBA00012528"/>
    </source>
</evidence>
<keyword evidence="3" id="KW-0812">Transmembrane</keyword>
<evidence type="ECO:0000256" key="2">
    <source>
        <dbReference type="ARBA" id="ARBA00034247"/>
    </source>
</evidence>
<dbReference type="InterPro" id="IPR000160">
    <property type="entry name" value="GGDEF_dom"/>
</dbReference>
<dbReference type="STRING" id="198312.SAMN02745193_00248"/>
<dbReference type="EC" id="2.7.7.65" evidence="1"/>
<dbReference type="Proteomes" id="UP000184391">
    <property type="component" value="Unassembled WGS sequence"/>
</dbReference>
<keyword evidence="3" id="KW-1133">Transmembrane helix</keyword>
<dbReference type="InterPro" id="IPR050469">
    <property type="entry name" value="Diguanylate_Cyclase"/>
</dbReference>
<dbReference type="RefSeq" id="WP_072672834.1">
    <property type="nucleotide sequence ID" value="NZ_FRDF01000001.1"/>
</dbReference>
<evidence type="ECO:0000313" key="5">
    <source>
        <dbReference type="EMBL" id="SHN48712.1"/>
    </source>
</evidence>
<dbReference type="PANTHER" id="PTHR45138:SF9">
    <property type="entry name" value="DIGUANYLATE CYCLASE DGCM-RELATED"/>
    <property type="match status" value="1"/>
</dbReference>
<dbReference type="EMBL" id="FRDF01000001">
    <property type="protein sequence ID" value="SHN48712.1"/>
    <property type="molecule type" value="Genomic_DNA"/>
</dbReference>
<gene>
    <name evidence="5" type="ORF">SAMN02745193_00248</name>
</gene>
<accession>A0A1M7RRG2</accession>
<evidence type="ECO:0000313" key="6">
    <source>
        <dbReference type="Proteomes" id="UP000184391"/>
    </source>
</evidence>
<keyword evidence="3" id="KW-0472">Membrane</keyword>
<proteinExistence type="predicted"/>
<sequence>MVTGIEVPLGAAMAAWLSALALGTLVERIRQRRRKVAGANPLAGLFAPSALTGAIDNANRHAAGQPAAQAVLRGRIDQTAVLRTGWDATTREQVLGHVAGVMRAGIRRDDNFMQVEGDGFAIIMSGADERAAKGVADRLRRALTQMKLPQFGGDNPFTASFGVAAGGTADSSAALVARALAALDAAQKSGADHVVAASEIEEIIFLPAPDPSPAGCSSEGS</sequence>